<reference evidence="1 2" key="1">
    <citation type="submission" date="2021-03" db="EMBL/GenBank/DDBJ databases">
        <title>Sequencing the genomes of 1000 actinobacteria strains.</title>
        <authorList>
            <person name="Klenk H.-P."/>
        </authorList>
    </citation>
    <scope>NUCLEOTIDE SEQUENCE [LARGE SCALE GENOMIC DNA]</scope>
    <source>
        <strain evidence="1 2">DSM 44580</strain>
    </source>
</reference>
<dbReference type="Pfam" id="PF13671">
    <property type="entry name" value="AAA_33"/>
    <property type="match status" value="1"/>
</dbReference>
<gene>
    <name evidence="1" type="ORF">JOF53_008109</name>
</gene>
<dbReference type="SUPFAM" id="SSF52540">
    <property type="entry name" value="P-loop containing nucleoside triphosphate hydrolases"/>
    <property type="match status" value="1"/>
</dbReference>
<dbReference type="GO" id="GO:0016301">
    <property type="term" value="F:kinase activity"/>
    <property type="evidence" value="ECO:0007669"/>
    <property type="project" value="UniProtKB-KW"/>
</dbReference>
<keyword evidence="1" id="KW-0418">Kinase</keyword>
<sequence>MPRFVHLNGPPGIGKSTLAARYVAERPGALNLDVDGVHRLVGGWQDEENRTWQVVWPLVRAMAAAQLAGGREVVLPQYLATPEEIGSFEELARAHGAEFREVVLLDSREASAARFERRARASADEWVRYHHRLVGQRGGAELLGAMYDNLVEVLRSRPDAVVVPSAAGEVAETFALLVEALA</sequence>
<evidence type="ECO:0000313" key="2">
    <source>
        <dbReference type="Proteomes" id="UP001519363"/>
    </source>
</evidence>
<keyword evidence="1" id="KW-0808">Transferase</keyword>
<proteinExistence type="predicted"/>
<dbReference type="EMBL" id="JAGIOO010000001">
    <property type="protein sequence ID" value="MBP2479237.1"/>
    <property type="molecule type" value="Genomic_DNA"/>
</dbReference>
<protein>
    <submittedName>
        <fullName evidence="1">Kinase</fullName>
    </submittedName>
</protein>
<comment type="caution">
    <text evidence="1">The sequence shown here is derived from an EMBL/GenBank/DDBJ whole genome shotgun (WGS) entry which is preliminary data.</text>
</comment>
<dbReference type="RefSeq" id="WP_086788721.1">
    <property type="nucleotide sequence ID" value="NZ_JAGIOO010000001.1"/>
</dbReference>
<evidence type="ECO:0000313" key="1">
    <source>
        <dbReference type="EMBL" id="MBP2479237.1"/>
    </source>
</evidence>
<name>A0ABS5ASP1_9PSEU</name>
<organism evidence="1 2">
    <name type="scientific">Crossiella equi</name>
    <dbReference type="NCBI Taxonomy" id="130796"/>
    <lineage>
        <taxon>Bacteria</taxon>
        <taxon>Bacillati</taxon>
        <taxon>Actinomycetota</taxon>
        <taxon>Actinomycetes</taxon>
        <taxon>Pseudonocardiales</taxon>
        <taxon>Pseudonocardiaceae</taxon>
        <taxon>Crossiella</taxon>
    </lineage>
</organism>
<dbReference type="InterPro" id="IPR027417">
    <property type="entry name" value="P-loop_NTPase"/>
</dbReference>
<dbReference type="Gene3D" id="3.40.50.300">
    <property type="entry name" value="P-loop containing nucleotide triphosphate hydrolases"/>
    <property type="match status" value="1"/>
</dbReference>
<dbReference type="Proteomes" id="UP001519363">
    <property type="component" value="Unassembled WGS sequence"/>
</dbReference>
<keyword evidence="2" id="KW-1185">Reference proteome</keyword>
<accession>A0ABS5ASP1</accession>